<comment type="catalytic activity">
    <reaction evidence="1">
        <text>Transfers a segment of a (1-&gt;4)-alpha-D-glucan chain to a primary hydroxy group in a similar glucan chain.</text>
        <dbReference type="EC" id="2.4.1.18"/>
    </reaction>
</comment>
<dbReference type="SUPFAM" id="SSF51011">
    <property type="entry name" value="Glycosyl hydrolase domain"/>
    <property type="match status" value="1"/>
</dbReference>
<dbReference type="OrthoDB" id="9761875at2"/>
<dbReference type="InterPro" id="IPR013780">
    <property type="entry name" value="Glyco_hydro_b"/>
</dbReference>
<dbReference type="AlphaFoldDB" id="A0A179DB55"/>
<gene>
    <name evidence="9" type="ORF">A5893_15955</name>
</gene>
<dbReference type="InterPro" id="IPR037439">
    <property type="entry name" value="Branching_enzy"/>
</dbReference>
<dbReference type="GO" id="GO:0003844">
    <property type="term" value="F:1,4-alpha-glucan branching enzyme activity"/>
    <property type="evidence" value="ECO:0007669"/>
    <property type="project" value="UniProtKB-EC"/>
</dbReference>
<feature type="domain" description="Glycosyl hydrolase family 13 catalytic" evidence="8">
    <location>
        <begin position="128"/>
        <end position="487"/>
    </location>
</feature>
<reference evidence="9 10" key="2">
    <citation type="submission" date="2016-06" db="EMBL/GenBank/DDBJ databases">
        <title>Pedobacter psychrophilus sp. nov., isolated from Antarctic fragmentary rock.</title>
        <authorList>
            <person name="Svec P."/>
        </authorList>
    </citation>
    <scope>NUCLEOTIDE SEQUENCE [LARGE SCALE GENOMIC DNA]</scope>
    <source>
        <strain evidence="9 10">CCM 8644</strain>
    </source>
</reference>
<dbReference type="PANTHER" id="PTHR43651">
    <property type="entry name" value="1,4-ALPHA-GLUCAN-BRANCHING ENZYME"/>
    <property type="match status" value="1"/>
</dbReference>
<dbReference type="CDD" id="cd02855">
    <property type="entry name" value="E_set_GBE_prok_N"/>
    <property type="match status" value="1"/>
</dbReference>
<dbReference type="SMART" id="SM00642">
    <property type="entry name" value="Aamy"/>
    <property type="match status" value="1"/>
</dbReference>
<dbReference type="Gene3D" id="3.20.20.80">
    <property type="entry name" value="Glycosidases"/>
    <property type="match status" value="1"/>
</dbReference>
<dbReference type="Pfam" id="PF02806">
    <property type="entry name" value="Alpha-amylase_C"/>
    <property type="match status" value="1"/>
</dbReference>
<evidence type="ECO:0000256" key="7">
    <source>
        <dbReference type="PIRSR" id="PIRSR000463-1"/>
    </source>
</evidence>
<name>A0A179DB55_9SPHI</name>
<dbReference type="SUPFAM" id="SSF51445">
    <property type="entry name" value="(Trans)glycosidases"/>
    <property type="match status" value="1"/>
</dbReference>
<evidence type="ECO:0000256" key="5">
    <source>
        <dbReference type="ARBA" id="ARBA00022679"/>
    </source>
</evidence>
<dbReference type="EMBL" id="LWHJ01000031">
    <property type="protein sequence ID" value="OAQ38281.1"/>
    <property type="molecule type" value="Genomic_DNA"/>
</dbReference>
<dbReference type="GO" id="GO:0004553">
    <property type="term" value="F:hydrolase activity, hydrolyzing O-glycosyl compounds"/>
    <property type="evidence" value="ECO:0007669"/>
    <property type="project" value="InterPro"/>
</dbReference>
<dbReference type="Gene3D" id="2.60.40.10">
    <property type="entry name" value="Immunoglobulins"/>
    <property type="match status" value="1"/>
</dbReference>
<dbReference type="Gene3D" id="2.60.40.1180">
    <property type="entry name" value="Golgi alpha-mannosidase II"/>
    <property type="match status" value="1"/>
</dbReference>
<dbReference type="STRING" id="1826909.A5893_15955"/>
<dbReference type="InterPro" id="IPR006047">
    <property type="entry name" value="GH13_cat_dom"/>
</dbReference>
<evidence type="ECO:0000313" key="9">
    <source>
        <dbReference type="EMBL" id="OAQ38281.1"/>
    </source>
</evidence>
<dbReference type="RefSeq" id="WP_068823675.1">
    <property type="nucleotide sequence ID" value="NZ_LWHJ01000031.1"/>
</dbReference>
<protein>
    <recommendedName>
        <fullName evidence="4">1,4-alpha-glucan branching enzyme</fullName>
        <ecNumber evidence="4">2.4.1.18</ecNumber>
    </recommendedName>
</protein>
<dbReference type="GO" id="GO:0005978">
    <property type="term" value="P:glycogen biosynthetic process"/>
    <property type="evidence" value="ECO:0007669"/>
    <property type="project" value="InterPro"/>
</dbReference>
<keyword evidence="10" id="KW-1185">Reference proteome</keyword>
<comment type="function">
    <text evidence="2">Catalyzes the formation of the alpha-1,6-glucosidic linkages in glycogen by scission of a 1,4-alpha-linked oligosaccharide from growing alpha-1,4-glucan chains and the subsequent attachment of the oligosaccharide to the alpha-1,6 position.</text>
</comment>
<evidence type="ECO:0000313" key="10">
    <source>
        <dbReference type="Proteomes" id="UP000078459"/>
    </source>
</evidence>
<evidence type="ECO:0000256" key="1">
    <source>
        <dbReference type="ARBA" id="ARBA00000826"/>
    </source>
</evidence>
<keyword evidence="5" id="KW-0808">Transferase</keyword>
<evidence type="ECO:0000256" key="2">
    <source>
        <dbReference type="ARBA" id="ARBA00002953"/>
    </source>
</evidence>
<dbReference type="InterPro" id="IPR004193">
    <property type="entry name" value="Glyco_hydro_13_N"/>
</dbReference>
<dbReference type="CDD" id="cd11325">
    <property type="entry name" value="AmyAc_GTHase"/>
    <property type="match status" value="1"/>
</dbReference>
<sequence length="604" mass="69328">MQSDIEEKINISGMGAILHDKGVFFRVWAPHAKKVFVMGDFNNWTSNELELAHEDNGYYGGNVENANVKNEYKFVIITQDYEELPKNDPYAREMTNSNGNSVVYDNGSFNWDDDESFMPYWNEAVIYELHLGTFNVKEEGKPGDFYTLKEKIPYLKELGINVIEIMPPYEFPGGFSWGYNPSYPFAIESEYGGPDALKELVKEAHKNGIAVMLDAVYNHFGPSDLDLWQFDGWSENDKGGIYFYNDWRSNTPWGDTRPDYGREAVRNYIKDNARMWLEDFHIDGLRMDMIPYIRNVNADENPDGKLEEGLIMLRDINQEITEKYPYKLTVAEDLHKLNWVTDRVGDGEGLGFGSQWDAAFVHPVRKLLTVQHDEDRDMNVAAEALLHQYSGDYFRRVIYTESHDEVANGSARVAEEIAADDVNNWYSKKRASLGMAMVLTAPGIPMIFQGQELLEDKWFSDTDPIDWSRLKELKGYHNLHKDLITLRRNLSGVTAGLTGQHIQIIRTDNEQKIIAYQRWKDGGIKDTTVVILNFSGNDKVVYRIGFPSAGLWKVRFNSDYKGYNEEFENYQSYDVEAFAEACDGFEHSAEISIAPYTALILSQD</sequence>
<keyword evidence="6" id="KW-0119">Carbohydrate metabolism</keyword>
<dbReference type="Pfam" id="PF02922">
    <property type="entry name" value="CBM_48"/>
    <property type="match status" value="1"/>
</dbReference>
<evidence type="ECO:0000259" key="8">
    <source>
        <dbReference type="SMART" id="SM00642"/>
    </source>
</evidence>
<evidence type="ECO:0000256" key="4">
    <source>
        <dbReference type="ARBA" id="ARBA00012541"/>
    </source>
</evidence>
<dbReference type="InterPro" id="IPR017853">
    <property type="entry name" value="GH"/>
</dbReference>
<dbReference type="PIRSF" id="PIRSF000463">
    <property type="entry name" value="GlgB"/>
    <property type="match status" value="1"/>
</dbReference>
<evidence type="ECO:0000256" key="3">
    <source>
        <dbReference type="ARBA" id="ARBA00009000"/>
    </source>
</evidence>
<dbReference type="InterPro" id="IPR044143">
    <property type="entry name" value="GlgB_N_E_set_prok"/>
</dbReference>
<feature type="active site" description="Proton donor" evidence="7">
    <location>
        <position position="332"/>
    </location>
</feature>
<proteinExistence type="inferred from homology"/>
<reference evidence="9 10" key="1">
    <citation type="submission" date="2016-04" db="EMBL/GenBank/DDBJ databases">
        <authorList>
            <person name="Evans L.H."/>
            <person name="Alamgir A."/>
            <person name="Owens N."/>
            <person name="Weber N.D."/>
            <person name="Virtaneva K."/>
            <person name="Barbian K."/>
            <person name="Babar A."/>
            <person name="Rosenke K."/>
        </authorList>
    </citation>
    <scope>NUCLEOTIDE SEQUENCE [LARGE SCALE GENOMIC DNA]</scope>
    <source>
        <strain evidence="9 10">CCM 8644</strain>
    </source>
</reference>
<dbReference type="PANTHER" id="PTHR43651:SF11">
    <property type="entry name" value="MALTO-OLIGOSYLTREHALOSE TREHALOHYDROLASE"/>
    <property type="match status" value="1"/>
</dbReference>
<dbReference type="InterPro" id="IPR013783">
    <property type="entry name" value="Ig-like_fold"/>
</dbReference>
<dbReference type="Proteomes" id="UP000078459">
    <property type="component" value="Unassembled WGS sequence"/>
</dbReference>
<dbReference type="InterPro" id="IPR014756">
    <property type="entry name" value="Ig_E-set"/>
</dbReference>
<dbReference type="EC" id="2.4.1.18" evidence="4"/>
<evidence type="ECO:0000256" key="6">
    <source>
        <dbReference type="ARBA" id="ARBA00023277"/>
    </source>
</evidence>
<accession>A0A179DB55</accession>
<organism evidence="9 10">
    <name type="scientific">Pedobacter psychrophilus</name>
    <dbReference type="NCBI Taxonomy" id="1826909"/>
    <lineage>
        <taxon>Bacteria</taxon>
        <taxon>Pseudomonadati</taxon>
        <taxon>Bacteroidota</taxon>
        <taxon>Sphingobacteriia</taxon>
        <taxon>Sphingobacteriales</taxon>
        <taxon>Sphingobacteriaceae</taxon>
        <taxon>Pedobacter</taxon>
    </lineage>
</organism>
<dbReference type="InterPro" id="IPR006048">
    <property type="entry name" value="A-amylase/branching_C"/>
</dbReference>
<comment type="similarity">
    <text evidence="3">Belongs to the glycosyl hydrolase 13 family. GlgB subfamily.</text>
</comment>
<comment type="caution">
    <text evidence="9">The sequence shown here is derived from an EMBL/GenBank/DDBJ whole genome shotgun (WGS) entry which is preliminary data.</text>
</comment>
<dbReference type="Pfam" id="PF00128">
    <property type="entry name" value="Alpha-amylase"/>
    <property type="match status" value="2"/>
</dbReference>
<feature type="active site" description="Nucleophile" evidence="7">
    <location>
        <position position="288"/>
    </location>
</feature>
<dbReference type="GO" id="GO:0043169">
    <property type="term" value="F:cation binding"/>
    <property type="evidence" value="ECO:0007669"/>
    <property type="project" value="InterPro"/>
</dbReference>
<dbReference type="SUPFAM" id="SSF81296">
    <property type="entry name" value="E set domains"/>
    <property type="match status" value="1"/>
</dbReference>